<dbReference type="Gene3D" id="3.30.497.10">
    <property type="entry name" value="Antithrombin, subunit I, domain 2"/>
    <property type="match status" value="1"/>
</dbReference>
<keyword evidence="2" id="KW-0646">Protease inhibitor</keyword>
<dbReference type="PANTHER" id="PTHR11461">
    <property type="entry name" value="SERINE PROTEASE INHIBITOR, SERPIN"/>
    <property type="match status" value="1"/>
</dbReference>
<evidence type="ECO:0000259" key="4">
    <source>
        <dbReference type="Pfam" id="PF00079"/>
    </source>
</evidence>
<dbReference type="InterPro" id="IPR036186">
    <property type="entry name" value="Serpin_sf"/>
</dbReference>
<proteinExistence type="inferred from homology"/>
<evidence type="ECO:0000256" key="1">
    <source>
        <dbReference type="ARBA" id="ARBA00009500"/>
    </source>
</evidence>
<evidence type="ECO:0000313" key="6">
    <source>
        <dbReference type="Proteomes" id="UP001054837"/>
    </source>
</evidence>
<feature type="domain" description="Serpin" evidence="4">
    <location>
        <begin position="1"/>
        <end position="85"/>
    </location>
</feature>
<accession>A0AAV4QA47</accession>
<dbReference type="SUPFAM" id="SSF56574">
    <property type="entry name" value="Serpins"/>
    <property type="match status" value="1"/>
</dbReference>
<dbReference type="GO" id="GO:0005615">
    <property type="term" value="C:extracellular space"/>
    <property type="evidence" value="ECO:0007669"/>
    <property type="project" value="InterPro"/>
</dbReference>
<dbReference type="GO" id="GO:0004867">
    <property type="term" value="F:serine-type endopeptidase inhibitor activity"/>
    <property type="evidence" value="ECO:0007669"/>
    <property type="project" value="UniProtKB-KW"/>
</dbReference>
<keyword evidence="6" id="KW-1185">Reference proteome</keyword>
<dbReference type="Proteomes" id="UP001054837">
    <property type="component" value="Unassembled WGS sequence"/>
</dbReference>
<dbReference type="Pfam" id="PF00079">
    <property type="entry name" value="Serpin"/>
    <property type="match status" value="1"/>
</dbReference>
<organism evidence="5 6">
    <name type="scientific">Caerostris darwini</name>
    <dbReference type="NCBI Taxonomy" id="1538125"/>
    <lineage>
        <taxon>Eukaryota</taxon>
        <taxon>Metazoa</taxon>
        <taxon>Ecdysozoa</taxon>
        <taxon>Arthropoda</taxon>
        <taxon>Chelicerata</taxon>
        <taxon>Arachnida</taxon>
        <taxon>Araneae</taxon>
        <taxon>Araneomorphae</taxon>
        <taxon>Entelegynae</taxon>
        <taxon>Araneoidea</taxon>
        <taxon>Araneidae</taxon>
        <taxon>Caerostris</taxon>
    </lineage>
</organism>
<keyword evidence="3" id="KW-0722">Serine protease inhibitor</keyword>
<dbReference type="InterPro" id="IPR042185">
    <property type="entry name" value="Serpin_sf_2"/>
</dbReference>
<evidence type="ECO:0000256" key="3">
    <source>
        <dbReference type="ARBA" id="ARBA00022900"/>
    </source>
</evidence>
<evidence type="ECO:0000313" key="5">
    <source>
        <dbReference type="EMBL" id="GIY06908.1"/>
    </source>
</evidence>
<dbReference type="InterPro" id="IPR023796">
    <property type="entry name" value="Serpin_dom"/>
</dbReference>
<protein>
    <submittedName>
        <fullName evidence="5">Serpin B6</fullName>
    </submittedName>
</protein>
<comment type="caution">
    <text evidence="5">The sequence shown here is derived from an EMBL/GenBank/DDBJ whole genome shotgun (WGS) entry which is preliminary data.</text>
</comment>
<dbReference type="InterPro" id="IPR000215">
    <property type="entry name" value="Serpin_fam"/>
</dbReference>
<dbReference type="EMBL" id="BPLQ01004267">
    <property type="protein sequence ID" value="GIY06908.1"/>
    <property type="molecule type" value="Genomic_DNA"/>
</dbReference>
<name>A0AAV4QA47_9ARAC</name>
<dbReference type="AlphaFoldDB" id="A0AAV4QA47"/>
<dbReference type="PROSITE" id="PS00284">
    <property type="entry name" value="SERPIN"/>
    <property type="match status" value="1"/>
</dbReference>
<gene>
    <name evidence="5" type="primary">SERPINB6_3</name>
    <name evidence="5" type="ORF">CDAR_104731</name>
</gene>
<dbReference type="PANTHER" id="PTHR11461:SF211">
    <property type="entry name" value="GH10112P-RELATED"/>
    <property type="match status" value="1"/>
</dbReference>
<comment type="similarity">
    <text evidence="1">Belongs to the serpin family.</text>
</comment>
<sequence>MRRAFEEGADLSGMSDCADLSVSDVVHKAVVEVNEEGTVAAAATAVMINKRCMVHEPEFTVNHPFLFMIIDTKSNVNLFTGKIVEM</sequence>
<dbReference type="Gene3D" id="2.30.39.10">
    <property type="entry name" value="Alpha-1-antitrypsin, domain 1"/>
    <property type="match status" value="1"/>
</dbReference>
<dbReference type="InterPro" id="IPR042178">
    <property type="entry name" value="Serpin_sf_1"/>
</dbReference>
<dbReference type="InterPro" id="IPR023795">
    <property type="entry name" value="Serpin_CS"/>
</dbReference>
<evidence type="ECO:0000256" key="2">
    <source>
        <dbReference type="ARBA" id="ARBA00022690"/>
    </source>
</evidence>
<reference evidence="5 6" key="1">
    <citation type="submission" date="2021-06" db="EMBL/GenBank/DDBJ databases">
        <title>Caerostris darwini draft genome.</title>
        <authorList>
            <person name="Kono N."/>
            <person name="Arakawa K."/>
        </authorList>
    </citation>
    <scope>NUCLEOTIDE SEQUENCE [LARGE SCALE GENOMIC DNA]</scope>
</reference>